<evidence type="ECO:0000256" key="3">
    <source>
        <dbReference type="PROSITE-ProRule" id="PRU00267"/>
    </source>
</evidence>
<dbReference type="Pfam" id="PF00505">
    <property type="entry name" value="HMG_box"/>
    <property type="match status" value="1"/>
</dbReference>
<dbReference type="InterPro" id="IPR051965">
    <property type="entry name" value="ChromReg_NeuronalGeneExpr"/>
</dbReference>
<dbReference type="AlphaFoldDB" id="A0A2G4SXS3"/>
<evidence type="ECO:0000256" key="1">
    <source>
        <dbReference type="ARBA" id="ARBA00023125"/>
    </source>
</evidence>
<feature type="region of interest" description="Disordered" evidence="4">
    <location>
        <begin position="269"/>
        <end position="291"/>
    </location>
</feature>
<dbReference type="GeneID" id="35436401"/>
<dbReference type="PANTHER" id="PTHR46040">
    <property type="entry name" value="HIGH MOBILITY GROUP PROTEIN 2"/>
    <property type="match status" value="1"/>
</dbReference>
<dbReference type="SMART" id="SM00398">
    <property type="entry name" value="HMG"/>
    <property type="match status" value="1"/>
</dbReference>
<proteinExistence type="predicted"/>
<reference evidence="6 7" key="1">
    <citation type="journal article" date="2016" name="Proc. Natl. Acad. Sci. U.S.A.">
        <title>Lipid metabolic changes in an early divergent fungus govern the establishment of a mutualistic symbiosis with endobacteria.</title>
        <authorList>
            <person name="Lastovetsky O.A."/>
            <person name="Gaspar M.L."/>
            <person name="Mondo S.J."/>
            <person name="LaButti K.M."/>
            <person name="Sandor L."/>
            <person name="Grigoriev I.V."/>
            <person name="Henry S.A."/>
            <person name="Pawlowska T.E."/>
        </authorList>
    </citation>
    <scope>NUCLEOTIDE SEQUENCE [LARGE SCALE GENOMIC DNA]</scope>
    <source>
        <strain evidence="6 7">ATCC 52813</strain>
    </source>
</reference>
<feature type="compositionally biased region" description="Low complexity" evidence="4">
    <location>
        <begin position="123"/>
        <end position="146"/>
    </location>
</feature>
<evidence type="ECO:0000313" key="6">
    <source>
        <dbReference type="EMBL" id="PHZ13545.1"/>
    </source>
</evidence>
<organism evidence="6 7">
    <name type="scientific">Rhizopus microsporus ATCC 52813</name>
    <dbReference type="NCBI Taxonomy" id="1340429"/>
    <lineage>
        <taxon>Eukaryota</taxon>
        <taxon>Fungi</taxon>
        <taxon>Fungi incertae sedis</taxon>
        <taxon>Mucoromycota</taxon>
        <taxon>Mucoromycotina</taxon>
        <taxon>Mucoromycetes</taxon>
        <taxon>Mucorales</taxon>
        <taxon>Mucorineae</taxon>
        <taxon>Rhizopodaceae</taxon>
        <taxon>Rhizopus</taxon>
    </lineage>
</organism>
<dbReference type="STRING" id="1340429.A0A2G4SXS3"/>
<dbReference type="GO" id="GO:0010468">
    <property type="term" value="P:regulation of gene expression"/>
    <property type="evidence" value="ECO:0007669"/>
    <property type="project" value="TreeGrafter"/>
</dbReference>
<evidence type="ECO:0000313" key="7">
    <source>
        <dbReference type="Proteomes" id="UP000242254"/>
    </source>
</evidence>
<dbReference type="GO" id="GO:0005634">
    <property type="term" value="C:nucleus"/>
    <property type="evidence" value="ECO:0007669"/>
    <property type="project" value="UniProtKB-UniRule"/>
</dbReference>
<evidence type="ECO:0000256" key="4">
    <source>
        <dbReference type="SAM" id="MobiDB-lite"/>
    </source>
</evidence>
<feature type="domain" description="HMG box" evidence="5">
    <location>
        <begin position="183"/>
        <end position="249"/>
    </location>
</feature>
<dbReference type="Pfam" id="PF00536">
    <property type="entry name" value="SAM_1"/>
    <property type="match status" value="1"/>
</dbReference>
<dbReference type="GO" id="GO:0003677">
    <property type="term" value="F:DNA binding"/>
    <property type="evidence" value="ECO:0007669"/>
    <property type="project" value="UniProtKB-UniRule"/>
</dbReference>
<name>A0A2G4SXS3_RHIZD</name>
<evidence type="ECO:0000259" key="5">
    <source>
        <dbReference type="PROSITE" id="PS50118"/>
    </source>
</evidence>
<gene>
    <name evidence="6" type="ORF">RHIMIDRAFT_121413</name>
</gene>
<keyword evidence="1 3" id="KW-0238">DNA-binding</keyword>
<feature type="region of interest" description="Disordered" evidence="4">
    <location>
        <begin position="119"/>
        <end position="165"/>
    </location>
</feature>
<keyword evidence="7" id="KW-1185">Reference proteome</keyword>
<dbReference type="SUPFAM" id="SSF47769">
    <property type="entry name" value="SAM/Pointed domain"/>
    <property type="match status" value="1"/>
</dbReference>
<dbReference type="Proteomes" id="UP000242254">
    <property type="component" value="Unassembled WGS sequence"/>
</dbReference>
<dbReference type="RefSeq" id="XP_023467253.1">
    <property type="nucleotide sequence ID" value="XM_023605411.1"/>
</dbReference>
<dbReference type="InterPro" id="IPR009071">
    <property type="entry name" value="HMG_box_dom"/>
</dbReference>
<dbReference type="SUPFAM" id="SSF47095">
    <property type="entry name" value="HMG-box"/>
    <property type="match status" value="1"/>
</dbReference>
<dbReference type="InterPro" id="IPR013761">
    <property type="entry name" value="SAM/pointed_sf"/>
</dbReference>
<accession>A0A2G4SXS3</accession>
<dbReference type="SMART" id="SM00454">
    <property type="entry name" value="SAM"/>
    <property type="match status" value="1"/>
</dbReference>
<dbReference type="EMBL" id="KZ303847">
    <property type="protein sequence ID" value="PHZ13545.1"/>
    <property type="molecule type" value="Genomic_DNA"/>
</dbReference>
<keyword evidence="2 3" id="KW-0539">Nucleus</keyword>
<feature type="DNA-binding region" description="HMG box" evidence="3">
    <location>
        <begin position="183"/>
        <end position="249"/>
    </location>
</feature>
<protein>
    <submittedName>
        <fullName evidence="6">HMG-box</fullName>
    </submittedName>
</protein>
<sequence>MSYTTQNNHYTQKSRENEVIEFLKKCQLDQYAPIFFEEGFDTMEAVYEITEEDLIALNVKRGHRRLIQREIATLNGIPKHQPLIVNSIPPQVDPSTKLLFPSPRPPFYYKKISETANKKDMSGESSSGYGSMQSSSSFSNNTNNNGKTSFDEYEEDGTSSSDQSLHGYTRKYKRHPKPDIHAPVKPPSAYVMFSNDSRAQLKDHNLSFAEIAKIVGEQWKKLDAREKQVYECNAMRAKDEYIDALNRYKQTPEYRKYQAYLADFKSKQDEENKRIMRQRKRVKMNSPSSNR</sequence>
<dbReference type="InterPro" id="IPR001660">
    <property type="entry name" value="SAM"/>
</dbReference>
<dbReference type="PROSITE" id="PS50118">
    <property type="entry name" value="HMG_BOX_2"/>
    <property type="match status" value="1"/>
</dbReference>
<dbReference type="PANTHER" id="PTHR46040:SF3">
    <property type="entry name" value="HIGH MOBILITY GROUP PROTEIN 2"/>
    <property type="match status" value="1"/>
</dbReference>
<dbReference type="Gene3D" id="1.10.150.50">
    <property type="entry name" value="Transcription Factor, Ets-1"/>
    <property type="match status" value="1"/>
</dbReference>
<dbReference type="InterPro" id="IPR036910">
    <property type="entry name" value="HMG_box_dom_sf"/>
</dbReference>
<dbReference type="Gene3D" id="1.10.30.10">
    <property type="entry name" value="High mobility group box domain"/>
    <property type="match status" value="1"/>
</dbReference>
<evidence type="ECO:0000256" key="2">
    <source>
        <dbReference type="ARBA" id="ARBA00023242"/>
    </source>
</evidence>